<dbReference type="Proteomes" id="UP000030700">
    <property type="component" value="Unassembled WGS sequence"/>
</dbReference>
<name>A0A0S6VX47_9BACT</name>
<evidence type="ECO:0000313" key="2">
    <source>
        <dbReference type="Proteomes" id="UP000030700"/>
    </source>
</evidence>
<accession>A0A0S6VX47</accession>
<organism evidence="1">
    <name type="scientific">Candidatus Moduliflexus flocculans</name>
    <dbReference type="NCBI Taxonomy" id="1499966"/>
    <lineage>
        <taxon>Bacteria</taxon>
        <taxon>Candidatus Moduliflexota</taxon>
        <taxon>Candidatus Moduliflexia</taxon>
        <taxon>Candidatus Moduliflexales</taxon>
        <taxon>Candidatus Moduliflexaceae</taxon>
    </lineage>
</organism>
<evidence type="ECO:0000313" key="1">
    <source>
        <dbReference type="EMBL" id="GAK49798.1"/>
    </source>
</evidence>
<dbReference type="HOGENOM" id="CLU_2913085_0_0_0"/>
<protein>
    <submittedName>
        <fullName evidence="1">Uncharacterized protein</fullName>
    </submittedName>
</protein>
<sequence>MSSGSLFRAYQPGASVARSVRRCVTALLFFAFHPYWGHQFKMFHIGYIIFDSIVARYPSFA</sequence>
<keyword evidence="2" id="KW-1185">Reference proteome</keyword>
<dbReference type="EMBL" id="DF820455">
    <property type="protein sequence ID" value="GAK49798.1"/>
    <property type="molecule type" value="Genomic_DNA"/>
</dbReference>
<dbReference type="AlphaFoldDB" id="A0A0S6VX47"/>
<proteinExistence type="predicted"/>
<gene>
    <name evidence="1" type="ORF">U14_01022</name>
</gene>
<reference evidence="1" key="1">
    <citation type="journal article" date="2015" name="PeerJ">
        <title>First genomic representation of candidate bacterial phylum KSB3 points to enhanced environmental sensing as a trigger of wastewater bulking.</title>
        <authorList>
            <person name="Sekiguchi Y."/>
            <person name="Ohashi A."/>
            <person name="Parks D.H."/>
            <person name="Yamauchi T."/>
            <person name="Tyson G.W."/>
            <person name="Hugenholtz P."/>
        </authorList>
    </citation>
    <scope>NUCLEOTIDE SEQUENCE [LARGE SCALE GENOMIC DNA]</scope>
</reference>